<protein>
    <submittedName>
        <fullName evidence="3">Chitooligosaccharide deacetylase</fullName>
    </submittedName>
</protein>
<dbReference type="PANTHER" id="PTHR10587:SF125">
    <property type="entry name" value="POLYSACCHARIDE DEACETYLASE YHEN-RELATED"/>
    <property type="match status" value="1"/>
</dbReference>
<feature type="domain" description="NodB homology" evidence="2">
    <location>
        <begin position="80"/>
        <end position="264"/>
    </location>
</feature>
<organism evidence="3">
    <name type="scientific">Halalkalibacterium halodurans</name>
    <name type="common">Bacillus halodurans</name>
    <dbReference type="NCBI Taxonomy" id="86665"/>
    <lineage>
        <taxon>Bacteria</taxon>
        <taxon>Bacillati</taxon>
        <taxon>Bacillota</taxon>
        <taxon>Bacilli</taxon>
        <taxon>Bacillales</taxon>
        <taxon>Bacillaceae</taxon>
        <taxon>Halalkalibacterium (ex Joshi et al. 2022)</taxon>
    </lineage>
</organism>
<dbReference type="Pfam" id="PF01522">
    <property type="entry name" value="Polysacc_deac_1"/>
    <property type="match status" value="1"/>
</dbReference>
<dbReference type="AlphaFoldDB" id="A0A0M0KJR2"/>
<sequence length="276" mass="31122">MKTYRKILLAVVCLLLFFLLPVGMAFANDHGVNWFKRAEERQIPDPEGGAEMTQRIPVSNVVLQQRYPDTVVLAGPTTANRIALTFDDGPDPRFTPQVLDVLQEYNVPATFFVMGRRAERFPDLVTRMAAEGHVIGNHSYSHPNFVVEDDVALLEQEVLQTEAIIQNLVGYRPRFFRAPYGFLYNELVEKLAELNNTVVAWSIDTLDWRERPAEEVAFSVISSAQPGSIVLMHDGAEADGDRTQTIEALRQIIPTLQEQGFEFVTVSELIGIPYEK</sequence>
<name>A0A0M0KJR2_ALKHA</name>
<feature type="signal peptide" evidence="1">
    <location>
        <begin position="1"/>
        <end position="27"/>
    </location>
</feature>
<feature type="chain" id="PRO_5044367161" evidence="1">
    <location>
        <begin position="28"/>
        <end position="276"/>
    </location>
</feature>
<dbReference type="EMBL" id="LILD01000001">
    <property type="protein sequence ID" value="KOO39146.1"/>
    <property type="molecule type" value="Genomic_DNA"/>
</dbReference>
<dbReference type="InterPro" id="IPR002509">
    <property type="entry name" value="NODB_dom"/>
</dbReference>
<dbReference type="RefSeq" id="WP_053431210.1">
    <property type="nucleotide sequence ID" value="NZ_CP040441.1"/>
</dbReference>
<comment type="caution">
    <text evidence="3">The sequence shown here is derived from an EMBL/GenBank/DDBJ whole genome shotgun (WGS) entry which is preliminary data.</text>
</comment>
<dbReference type="GO" id="GO:0005975">
    <property type="term" value="P:carbohydrate metabolic process"/>
    <property type="evidence" value="ECO:0007669"/>
    <property type="project" value="InterPro"/>
</dbReference>
<dbReference type="SUPFAM" id="SSF88713">
    <property type="entry name" value="Glycoside hydrolase/deacetylase"/>
    <property type="match status" value="1"/>
</dbReference>
<dbReference type="InterPro" id="IPR011330">
    <property type="entry name" value="Glyco_hydro/deAcase_b/a-brl"/>
</dbReference>
<gene>
    <name evidence="3" type="ORF">AMD02_10025</name>
</gene>
<dbReference type="Gene3D" id="3.20.20.370">
    <property type="entry name" value="Glycoside hydrolase/deacetylase"/>
    <property type="match status" value="1"/>
</dbReference>
<dbReference type="GeneID" id="87597514"/>
<evidence type="ECO:0000256" key="1">
    <source>
        <dbReference type="SAM" id="SignalP"/>
    </source>
</evidence>
<dbReference type="GO" id="GO:0016810">
    <property type="term" value="F:hydrolase activity, acting on carbon-nitrogen (but not peptide) bonds"/>
    <property type="evidence" value="ECO:0007669"/>
    <property type="project" value="InterPro"/>
</dbReference>
<dbReference type="PATRIC" id="fig|136160.3.peg.2390"/>
<dbReference type="PROSITE" id="PS51677">
    <property type="entry name" value="NODB"/>
    <property type="match status" value="1"/>
</dbReference>
<evidence type="ECO:0000313" key="3">
    <source>
        <dbReference type="EMBL" id="KOO39146.1"/>
    </source>
</evidence>
<proteinExistence type="predicted"/>
<accession>A0A0M0KJR2</accession>
<dbReference type="InterPro" id="IPR050248">
    <property type="entry name" value="Polysacc_deacetylase_ArnD"/>
</dbReference>
<keyword evidence="1" id="KW-0732">Signal</keyword>
<reference evidence="3" key="1">
    <citation type="submission" date="2015-08" db="EMBL/GenBank/DDBJ databases">
        <title>Complete DNA Sequence of Pseudomonas syringae pv. actinidiae, the Causal Agent of Kiwifruit Canker Disease.</title>
        <authorList>
            <person name="Rikkerink E.H.A."/>
            <person name="Fineran P.C."/>
        </authorList>
    </citation>
    <scope>NUCLEOTIDE SEQUENCE</scope>
    <source>
        <strain evidence="3">DSM 13666</strain>
    </source>
</reference>
<dbReference type="CDD" id="cd10917">
    <property type="entry name" value="CE4_NodB_like_6s_7s"/>
    <property type="match status" value="1"/>
</dbReference>
<evidence type="ECO:0000259" key="2">
    <source>
        <dbReference type="PROSITE" id="PS51677"/>
    </source>
</evidence>
<dbReference type="PANTHER" id="PTHR10587">
    <property type="entry name" value="GLYCOSYL TRANSFERASE-RELATED"/>
    <property type="match status" value="1"/>
</dbReference>